<reference evidence="4" key="1">
    <citation type="submission" date="2022-11" db="EMBL/GenBank/DDBJ databases">
        <title>Genome Resource of Sclerotinia nivalis Strain SnTB1, a Plant Pathogen Isolated from American Ginseng.</title>
        <authorList>
            <person name="Fan S."/>
        </authorList>
    </citation>
    <scope>NUCLEOTIDE SEQUENCE</scope>
    <source>
        <strain evidence="4">SnTB1</strain>
    </source>
</reference>
<accession>A0A9X0ASY5</accession>
<evidence type="ECO:0000313" key="4">
    <source>
        <dbReference type="EMBL" id="KAJ8068377.1"/>
    </source>
</evidence>
<protein>
    <recommendedName>
        <fullName evidence="3">C2H2-type domain-containing protein</fullName>
    </recommendedName>
</protein>
<feature type="region of interest" description="Disordered" evidence="2">
    <location>
        <begin position="634"/>
        <end position="719"/>
    </location>
</feature>
<evidence type="ECO:0000313" key="5">
    <source>
        <dbReference type="Proteomes" id="UP001152300"/>
    </source>
</evidence>
<feature type="compositionally biased region" description="Polar residues" evidence="2">
    <location>
        <begin position="686"/>
        <end position="719"/>
    </location>
</feature>
<name>A0A9X0ASY5_9HELO</name>
<dbReference type="Proteomes" id="UP001152300">
    <property type="component" value="Unassembled WGS sequence"/>
</dbReference>
<keyword evidence="1" id="KW-0175">Coiled coil</keyword>
<comment type="caution">
    <text evidence="4">The sequence shown here is derived from an EMBL/GenBank/DDBJ whole genome shotgun (WGS) entry which is preliminary data.</text>
</comment>
<organism evidence="4 5">
    <name type="scientific">Sclerotinia nivalis</name>
    <dbReference type="NCBI Taxonomy" id="352851"/>
    <lineage>
        <taxon>Eukaryota</taxon>
        <taxon>Fungi</taxon>
        <taxon>Dikarya</taxon>
        <taxon>Ascomycota</taxon>
        <taxon>Pezizomycotina</taxon>
        <taxon>Leotiomycetes</taxon>
        <taxon>Helotiales</taxon>
        <taxon>Sclerotiniaceae</taxon>
        <taxon>Sclerotinia</taxon>
    </lineage>
</organism>
<feature type="region of interest" description="Disordered" evidence="2">
    <location>
        <begin position="386"/>
        <end position="422"/>
    </location>
</feature>
<feature type="domain" description="C2H2-type" evidence="3">
    <location>
        <begin position="459"/>
        <end position="480"/>
    </location>
</feature>
<evidence type="ECO:0000259" key="3">
    <source>
        <dbReference type="PROSITE" id="PS00028"/>
    </source>
</evidence>
<feature type="compositionally biased region" description="Basic and acidic residues" evidence="2">
    <location>
        <begin position="653"/>
        <end position="664"/>
    </location>
</feature>
<sequence>MAACLGESYERFSVRLRTFPMLPDTSKQKYFDEYMEVGKKDRETGELTRFIVSNDEAFGLEITLKQGFNHGYYGVMIKLSDVHSGSLIWQKKYPKYNAKEPSQKDERILIESIDYAIIDGGLRSNVHMKLAPLVPENDFIKPGANGACRYPRMLEGLCIGVCKYKGAGDIQCTKDEFDLKLKEHTLKLDNYAMQIDGRHSLDTLERTLVHRNFYQKHKIAHKLRLANGVAVLDEDIKKYLTPPTHTKKLFRYSDTQNFYYLWRGEKFFDTAAIAQTPIAPIRQSWDLLTSREREIAYRELSKNDFQQIWSHHYKALGPKPKKSKLYSYEIPRAFKKLQERRRYLDKGEIPQDSEVVGKSEKAAIDLEIRPEKLKFLGKTRITGASRGSGLVAPVPKPAEAVGHRPDIASQPQTDQTSRSMSSVSSESAHIQPASGIAIVGHVSSSTLGEFGPYNLEPVCLECSCRFPSSRAFISHFQATHGHTLKSMEQPAVVGRSSETTNPHSRSAFCNSFPRVSPCLGATESIHTTSNMLTKPASSNSTAPETLIAPSSVCSGSERQIKKGVTECASAKACNLELSSSTTTLQPKIKFEPTFKAPKRPAEFMDLSRSKRPSLAKKPFMETALKSRLDHISNQRIEQGMNPSVSSSANVESESPRPGEQRPSDPMDIDNPVAAGPLKFRKLAPDSSVTTRPTALTPSTQSVELLTSSNVKSKTSKISPSSNAEAVNTIVKRPALPALTSQPSIMDTSNPDSPTTLPFAQALIPVSVASHDKTENSQITPSPSVQAMNASAELPVADQLASNTPPKTGFSACPTANALSTINESTESPNIQIIDLDTWVPSLAFTTTYLSTTTPVPMLKSETDPDKKLDLNVNGNMKNLDAELKILEEEARKKEVELEDALRVAEARKEMNGVRRRIEQLRSWEL</sequence>
<evidence type="ECO:0000256" key="1">
    <source>
        <dbReference type="SAM" id="Coils"/>
    </source>
</evidence>
<proteinExistence type="predicted"/>
<feature type="coiled-coil region" evidence="1">
    <location>
        <begin position="876"/>
        <end position="907"/>
    </location>
</feature>
<dbReference type="EMBL" id="JAPEIS010000003">
    <property type="protein sequence ID" value="KAJ8068377.1"/>
    <property type="molecule type" value="Genomic_DNA"/>
</dbReference>
<dbReference type="AlphaFoldDB" id="A0A9X0ASY5"/>
<dbReference type="OrthoDB" id="3543412at2759"/>
<dbReference type="PROSITE" id="PS00028">
    <property type="entry name" value="ZINC_FINGER_C2H2_1"/>
    <property type="match status" value="1"/>
</dbReference>
<gene>
    <name evidence="4" type="ORF">OCU04_003939</name>
</gene>
<feature type="compositionally biased region" description="Low complexity" evidence="2">
    <location>
        <begin position="641"/>
        <end position="652"/>
    </location>
</feature>
<keyword evidence="5" id="KW-1185">Reference proteome</keyword>
<dbReference type="InterPro" id="IPR013087">
    <property type="entry name" value="Znf_C2H2_type"/>
</dbReference>
<evidence type="ECO:0000256" key="2">
    <source>
        <dbReference type="SAM" id="MobiDB-lite"/>
    </source>
</evidence>